<dbReference type="PROSITE" id="PS00723">
    <property type="entry name" value="POLYPRENYL_SYNTHASE_1"/>
    <property type="match status" value="1"/>
</dbReference>
<evidence type="ECO:0000256" key="3">
    <source>
        <dbReference type="ARBA" id="ARBA00022679"/>
    </source>
</evidence>
<comment type="cofactor">
    <cofactor evidence="1">
        <name>Mg(2+)</name>
        <dbReference type="ChEBI" id="CHEBI:18420"/>
    </cofactor>
</comment>
<dbReference type="SUPFAM" id="SSF48576">
    <property type="entry name" value="Terpenoid synthases"/>
    <property type="match status" value="1"/>
</dbReference>
<keyword evidence="3 7" id="KW-0808">Transferase</keyword>
<sequence>MRGRGSTLLPLLRTLTSRQGHAEAAVATRASSVSLTTTSESTSDSAGREVGKGPLRGFALPQFWESRAQRQAHRSLNSASALEDQCLSVPVPYVDIESLIGDEKNCIWQRIRHIVQAEVPSLTRSAEYFFQPGVEGKRVRSSALLLVASALSDGEMGDPSKSALYLKPDLRPYSQYPEEVRRKQQRIAEITEMIHVATLLHDDVLDDAETRRGLNSVNKMFGNKTAILGGDFLLAKASVALAALRNTEVLILMATVIENLVTGEMMQSRSSQDERMSLDYYYRKTFLKTASLIANSCKSAALLGNHSDEVAQLASDYGYHLGMSFQLVDDVLDFVGSSSSLGKPTLSDLKSGIATAPVLFASQEEPQLVDLTLRKFKYEGDVDMASRLVAKTSGVKKTMEVAEMHASKAIKAVDSFPPARGKYAEVCRDALRHLANSVVTRRT</sequence>
<evidence type="ECO:0000256" key="1">
    <source>
        <dbReference type="ARBA" id="ARBA00001946"/>
    </source>
</evidence>
<dbReference type="GO" id="GO:0004659">
    <property type="term" value="F:prenyltransferase activity"/>
    <property type="evidence" value="ECO:0007669"/>
    <property type="project" value="InterPro"/>
</dbReference>
<evidence type="ECO:0000256" key="6">
    <source>
        <dbReference type="ARBA" id="ARBA00023229"/>
    </source>
</evidence>
<evidence type="ECO:0000313" key="10">
    <source>
        <dbReference type="Proteomes" id="UP001472866"/>
    </source>
</evidence>
<dbReference type="PANTHER" id="PTHR12001:SF69">
    <property type="entry name" value="ALL TRANS-POLYPRENYL-DIPHOSPHATE SYNTHASE PDSS1"/>
    <property type="match status" value="1"/>
</dbReference>
<keyword evidence="5" id="KW-0460">Magnesium</keyword>
<accession>A0AAX4PG47</accession>
<gene>
    <name evidence="9" type="ORF">HKI87_11g66150</name>
</gene>
<dbReference type="InterPro" id="IPR008949">
    <property type="entry name" value="Isoprenoid_synthase_dom_sf"/>
</dbReference>
<dbReference type="EMBL" id="CP151511">
    <property type="protein sequence ID" value="WZN65058.1"/>
    <property type="molecule type" value="Genomic_DNA"/>
</dbReference>
<proteinExistence type="inferred from homology"/>
<dbReference type="Proteomes" id="UP001472866">
    <property type="component" value="Chromosome 11"/>
</dbReference>
<dbReference type="CDD" id="cd00685">
    <property type="entry name" value="Trans_IPPS_HT"/>
    <property type="match status" value="1"/>
</dbReference>
<evidence type="ECO:0000313" key="9">
    <source>
        <dbReference type="EMBL" id="WZN65058.1"/>
    </source>
</evidence>
<keyword evidence="4" id="KW-0479">Metal-binding</keyword>
<evidence type="ECO:0000256" key="8">
    <source>
        <dbReference type="SAM" id="MobiDB-lite"/>
    </source>
</evidence>
<feature type="region of interest" description="Disordered" evidence="8">
    <location>
        <begin position="30"/>
        <end position="51"/>
    </location>
</feature>
<dbReference type="GO" id="GO:0046872">
    <property type="term" value="F:metal ion binding"/>
    <property type="evidence" value="ECO:0007669"/>
    <property type="project" value="UniProtKB-KW"/>
</dbReference>
<dbReference type="InterPro" id="IPR033749">
    <property type="entry name" value="Polyprenyl_synt_CS"/>
</dbReference>
<keyword evidence="6" id="KW-0414">Isoprene biosynthesis</keyword>
<keyword evidence="10" id="KW-1185">Reference proteome</keyword>
<dbReference type="PANTHER" id="PTHR12001">
    <property type="entry name" value="GERANYLGERANYL PYROPHOSPHATE SYNTHASE"/>
    <property type="match status" value="1"/>
</dbReference>
<dbReference type="Gene3D" id="1.10.600.10">
    <property type="entry name" value="Farnesyl Diphosphate Synthase"/>
    <property type="match status" value="1"/>
</dbReference>
<protein>
    <submittedName>
        <fullName evidence="9">Solanesyl diphosphate synthase</fullName>
    </submittedName>
</protein>
<dbReference type="GO" id="GO:0006744">
    <property type="term" value="P:ubiquinone biosynthetic process"/>
    <property type="evidence" value="ECO:0007669"/>
    <property type="project" value="TreeGrafter"/>
</dbReference>
<evidence type="ECO:0000256" key="5">
    <source>
        <dbReference type="ARBA" id="ARBA00022842"/>
    </source>
</evidence>
<dbReference type="PROSITE" id="PS00444">
    <property type="entry name" value="POLYPRENYL_SYNTHASE_2"/>
    <property type="match status" value="1"/>
</dbReference>
<feature type="compositionally biased region" description="Low complexity" evidence="8">
    <location>
        <begin position="31"/>
        <end position="45"/>
    </location>
</feature>
<evidence type="ECO:0000256" key="7">
    <source>
        <dbReference type="RuleBase" id="RU004466"/>
    </source>
</evidence>
<dbReference type="InterPro" id="IPR000092">
    <property type="entry name" value="Polyprenyl_synt"/>
</dbReference>
<organism evidence="9 10">
    <name type="scientific">Chloropicon roscoffensis</name>
    <dbReference type="NCBI Taxonomy" id="1461544"/>
    <lineage>
        <taxon>Eukaryota</taxon>
        <taxon>Viridiplantae</taxon>
        <taxon>Chlorophyta</taxon>
        <taxon>Chloropicophyceae</taxon>
        <taxon>Chloropicales</taxon>
        <taxon>Chloropicaceae</taxon>
        <taxon>Chloropicon</taxon>
    </lineage>
</organism>
<name>A0AAX4PG47_9CHLO</name>
<dbReference type="SFLD" id="SFLDS00005">
    <property type="entry name" value="Isoprenoid_Synthase_Type_I"/>
    <property type="match status" value="1"/>
</dbReference>
<reference evidence="9 10" key="1">
    <citation type="submission" date="2024-03" db="EMBL/GenBank/DDBJ databases">
        <title>Complete genome sequence of the green alga Chloropicon roscoffensis RCC1871.</title>
        <authorList>
            <person name="Lemieux C."/>
            <person name="Pombert J.-F."/>
            <person name="Otis C."/>
            <person name="Turmel M."/>
        </authorList>
    </citation>
    <scope>NUCLEOTIDE SEQUENCE [LARGE SCALE GENOMIC DNA]</scope>
    <source>
        <strain evidence="9 10">RCC1871</strain>
    </source>
</reference>
<evidence type="ECO:0000256" key="2">
    <source>
        <dbReference type="ARBA" id="ARBA00006706"/>
    </source>
</evidence>
<dbReference type="Pfam" id="PF00348">
    <property type="entry name" value="polyprenyl_synt"/>
    <property type="match status" value="1"/>
</dbReference>
<dbReference type="AlphaFoldDB" id="A0AAX4PG47"/>
<evidence type="ECO:0000256" key="4">
    <source>
        <dbReference type="ARBA" id="ARBA00022723"/>
    </source>
</evidence>
<dbReference type="GO" id="GO:1990234">
    <property type="term" value="C:transferase complex"/>
    <property type="evidence" value="ECO:0007669"/>
    <property type="project" value="TreeGrafter"/>
</dbReference>
<comment type="similarity">
    <text evidence="2 7">Belongs to the FPP/GGPP synthase family.</text>
</comment>
<dbReference type="GO" id="GO:0008299">
    <property type="term" value="P:isoprenoid biosynthetic process"/>
    <property type="evidence" value="ECO:0007669"/>
    <property type="project" value="UniProtKB-KW"/>
</dbReference>